<evidence type="ECO:0000256" key="3">
    <source>
        <dbReference type="ARBA" id="ARBA00023052"/>
    </source>
</evidence>
<sequence>MRAIEVGLREVAQCGVTHAFGIPAGSINAIYDALLDIPEIKSLIVKHEASAGYIAAAYSRVTGRPSLAIGSSGPGATNLLTACANAFTEKTPVLFITGAVPTPILGKGGAQELLATPLFKSITKSSVAVHNPSDVPGALVRAYETAVSGIPGPVHVELPINVQMAEINSHPIVKNTSEKIQTQFKLSEVEEITQIIQQSGQRGAILLGYGAKSAKRLALELAERLQWMVATTPRGKGGFPETHPLSLGVYGLAGHERAIMYLHSKEWDVLLVIGSSLGESGTCNWDEQLVNEKRLIHIDYDAKVFGRGFTPYRTISGHIEPILSLLIEKLGARPPLATTFTQEIAAAAEEMSPSFDEGSPKSTEDSLKTRDIIRRIGECAPEGTKFYVDIGELMTYAIQELTMKPGFDFDINIHFGGMGSGITSSIGAKLAEPERPVVCITGDGCFFMHGMEILTAKEAKIPLLFIVVNNARLGMVYHGHMLQYQRCPSEFSQERINLAEVARSLGIEAHQVSRISDITKEQMLQWTQRGMPVFIEVVVDGNEIPPMGERVKFLQGATY</sequence>
<gene>
    <name evidence="8" type="ORF">B2M26_11065</name>
</gene>
<dbReference type="PANTHER" id="PTHR18968:SF13">
    <property type="entry name" value="ACETOLACTATE SYNTHASE CATALYTIC SUBUNIT, MITOCHONDRIAL"/>
    <property type="match status" value="1"/>
</dbReference>
<dbReference type="GO" id="GO:0009099">
    <property type="term" value="P:L-valine biosynthetic process"/>
    <property type="evidence" value="ECO:0007669"/>
    <property type="project" value="TreeGrafter"/>
</dbReference>
<dbReference type="PANTHER" id="PTHR18968">
    <property type="entry name" value="THIAMINE PYROPHOSPHATE ENZYMES"/>
    <property type="match status" value="1"/>
</dbReference>
<evidence type="ECO:0000256" key="1">
    <source>
        <dbReference type="ARBA" id="ARBA00001964"/>
    </source>
</evidence>
<dbReference type="GO" id="GO:0009097">
    <property type="term" value="P:isoleucine biosynthetic process"/>
    <property type="evidence" value="ECO:0007669"/>
    <property type="project" value="TreeGrafter"/>
</dbReference>
<dbReference type="RefSeq" id="WP_079291190.1">
    <property type="nucleotide sequence ID" value="NZ_MWPS01000027.1"/>
</dbReference>
<dbReference type="GO" id="GO:0003984">
    <property type="term" value="F:acetolactate synthase activity"/>
    <property type="evidence" value="ECO:0007669"/>
    <property type="project" value="TreeGrafter"/>
</dbReference>
<evidence type="ECO:0000256" key="4">
    <source>
        <dbReference type="RuleBase" id="RU362132"/>
    </source>
</evidence>
<proteinExistence type="inferred from homology"/>
<dbReference type="AlphaFoldDB" id="A0A1V4ERN0"/>
<dbReference type="Gene3D" id="3.40.50.970">
    <property type="match status" value="2"/>
</dbReference>
<dbReference type="CDD" id="cd00568">
    <property type="entry name" value="TPP_enzymes"/>
    <property type="match status" value="1"/>
</dbReference>
<feature type="domain" description="Thiamine pyrophosphate enzyme TPP-binding" evidence="6">
    <location>
        <begin position="389"/>
        <end position="537"/>
    </location>
</feature>
<evidence type="ECO:0000313" key="8">
    <source>
        <dbReference type="EMBL" id="OPG15595.1"/>
    </source>
</evidence>
<dbReference type="GO" id="GO:0000287">
    <property type="term" value="F:magnesium ion binding"/>
    <property type="evidence" value="ECO:0007669"/>
    <property type="project" value="InterPro"/>
</dbReference>
<name>A0A1V4ERN0_9BACL</name>
<dbReference type="InterPro" id="IPR045229">
    <property type="entry name" value="TPP_enz"/>
</dbReference>
<feature type="domain" description="Thiamine pyrophosphate enzyme central" evidence="5">
    <location>
        <begin position="190"/>
        <end position="324"/>
    </location>
</feature>
<evidence type="ECO:0008006" key="10">
    <source>
        <dbReference type="Google" id="ProtNLM"/>
    </source>
</evidence>
<reference evidence="8 9" key="1">
    <citation type="submission" date="2017-02" db="EMBL/GenBank/DDBJ databases">
        <title>Draft genome of Acidibacillus ferrooxidans Huett2.</title>
        <authorList>
            <person name="Schopf S."/>
        </authorList>
    </citation>
    <scope>NUCLEOTIDE SEQUENCE [LARGE SCALE GENOMIC DNA]</scope>
    <source>
        <strain evidence="8 9">Huett2</strain>
    </source>
</reference>
<dbReference type="InterPro" id="IPR012000">
    <property type="entry name" value="Thiamin_PyroP_enz_cen_dom"/>
</dbReference>
<comment type="cofactor">
    <cofactor evidence="1">
        <name>thiamine diphosphate</name>
        <dbReference type="ChEBI" id="CHEBI:58937"/>
    </cofactor>
</comment>
<evidence type="ECO:0000256" key="2">
    <source>
        <dbReference type="ARBA" id="ARBA00007812"/>
    </source>
</evidence>
<comment type="similarity">
    <text evidence="2 4">Belongs to the TPP enzyme family.</text>
</comment>
<dbReference type="InterPro" id="IPR029061">
    <property type="entry name" value="THDP-binding"/>
</dbReference>
<feature type="domain" description="Thiamine pyrophosphate enzyme N-terminal TPP-binding" evidence="7">
    <location>
        <begin position="8"/>
        <end position="113"/>
    </location>
</feature>
<dbReference type="FunFam" id="3.40.50.970:FF:000007">
    <property type="entry name" value="Acetolactate synthase"/>
    <property type="match status" value="1"/>
</dbReference>
<comment type="caution">
    <text evidence="8">The sequence shown here is derived from an EMBL/GenBank/DDBJ whole genome shotgun (WGS) entry which is preliminary data.</text>
</comment>
<dbReference type="Proteomes" id="UP000190229">
    <property type="component" value="Unassembled WGS sequence"/>
</dbReference>
<evidence type="ECO:0000259" key="6">
    <source>
        <dbReference type="Pfam" id="PF02775"/>
    </source>
</evidence>
<keyword evidence="9" id="KW-1185">Reference proteome</keyword>
<dbReference type="GO" id="GO:0030976">
    <property type="term" value="F:thiamine pyrophosphate binding"/>
    <property type="evidence" value="ECO:0007669"/>
    <property type="project" value="InterPro"/>
</dbReference>
<dbReference type="SUPFAM" id="SSF52518">
    <property type="entry name" value="Thiamin diphosphate-binding fold (THDP-binding)"/>
    <property type="match status" value="2"/>
</dbReference>
<accession>A0A1V4ERN0</accession>
<dbReference type="PROSITE" id="PS00187">
    <property type="entry name" value="TPP_ENZYMES"/>
    <property type="match status" value="1"/>
</dbReference>
<evidence type="ECO:0000259" key="5">
    <source>
        <dbReference type="Pfam" id="PF00205"/>
    </source>
</evidence>
<dbReference type="CDD" id="cd07035">
    <property type="entry name" value="TPP_PYR_POX_like"/>
    <property type="match status" value="1"/>
</dbReference>
<evidence type="ECO:0000259" key="7">
    <source>
        <dbReference type="Pfam" id="PF02776"/>
    </source>
</evidence>
<dbReference type="Gene3D" id="3.40.50.1220">
    <property type="entry name" value="TPP-binding domain"/>
    <property type="match status" value="1"/>
</dbReference>
<organism evidence="8 9">
    <name type="scientific">Ferroacidibacillus organovorans</name>
    <dbReference type="NCBI Taxonomy" id="1765683"/>
    <lineage>
        <taxon>Bacteria</taxon>
        <taxon>Bacillati</taxon>
        <taxon>Bacillota</taxon>
        <taxon>Bacilli</taxon>
        <taxon>Bacillales</taxon>
        <taxon>Alicyclobacillaceae</taxon>
        <taxon>Ferroacidibacillus</taxon>
    </lineage>
</organism>
<evidence type="ECO:0000313" key="9">
    <source>
        <dbReference type="Proteomes" id="UP000190229"/>
    </source>
</evidence>
<dbReference type="Pfam" id="PF00205">
    <property type="entry name" value="TPP_enzyme_M"/>
    <property type="match status" value="1"/>
</dbReference>
<dbReference type="InterPro" id="IPR011766">
    <property type="entry name" value="TPP_enzyme_TPP-bd"/>
</dbReference>
<keyword evidence="3 4" id="KW-0786">Thiamine pyrophosphate</keyword>
<dbReference type="GO" id="GO:0050660">
    <property type="term" value="F:flavin adenine dinucleotide binding"/>
    <property type="evidence" value="ECO:0007669"/>
    <property type="project" value="TreeGrafter"/>
</dbReference>
<dbReference type="EMBL" id="MWPS01000027">
    <property type="protein sequence ID" value="OPG15595.1"/>
    <property type="molecule type" value="Genomic_DNA"/>
</dbReference>
<protein>
    <recommendedName>
        <fullName evidence="10">Acetolactate synthase</fullName>
    </recommendedName>
</protein>
<dbReference type="GO" id="GO:0005948">
    <property type="term" value="C:acetolactate synthase complex"/>
    <property type="evidence" value="ECO:0007669"/>
    <property type="project" value="TreeGrafter"/>
</dbReference>
<dbReference type="InterPro" id="IPR000399">
    <property type="entry name" value="TPP-bd_CS"/>
</dbReference>
<dbReference type="SUPFAM" id="SSF52467">
    <property type="entry name" value="DHS-like NAD/FAD-binding domain"/>
    <property type="match status" value="1"/>
</dbReference>
<dbReference type="InterPro" id="IPR012001">
    <property type="entry name" value="Thiamin_PyroP_enz_TPP-bd_dom"/>
</dbReference>
<dbReference type="Pfam" id="PF02775">
    <property type="entry name" value="TPP_enzyme_C"/>
    <property type="match status" value="1"/>
</dbReference>
<dbReference type="Pfam" id="PF02776">
    <property type="entry name" value="TPP_enzyme_N"/>
    <property type="match status" value="1"/>
</dbReference>
<dbReference type="InterPro" id="IPR029035">
    <property type="entry name" value="DHS-like_NAD/FAD-binding_dom"/>
</dbReference>